<organism evidence="1 2">
    <name type="scientific">Corynebacterium macginleyi</name>
    <dbReference type="NCBI Taxonomy" id="38290"/>
    <lineage>
        <taxon>Bacteria</taxon>
        <taxon>Bacillati</taxon>
        <taxon>Actinomycetota</taxon>
        <taxon>Actinomycetes</taxon>
        <taxon>Mycobacteriales</taxon>
        <taxon>Corynebacteriaceae</taxon>
        <taxon>Corynebacterium</taxon>
    </lineage>
</organism>
<dbReference type="EMBL" id="JAACBX020000002">
    <property type="protein sequence ID" value="MBM0244589.1"/>
    <property type="molecule type" value="Genomic_DNA"/>
</dbReference>
<keyword evidence="2" id="KW-1185">Reference proteome</keyword>
<accession>A0ABS1Y892</accession>
<comment type="caution">
    <text evidence="1">The sequence shown here is derived from an EMBL/GenBank/DDBJ whole genome shotgun (WGS) entry which is preliminary data.</text>
</comment>
<name>A0ABS1Y892_9CORY</name>
<dbReference type="RefSeq" id="WP_200437872.1">
    <property type="nucleotide sequence ID" value="NZ_JAACBX020000002.1"/>
</dbReference>
<sequence length="121" mass="13799">MKTLADMTPQEQAECVGMWCEFGLHGEESNLVIMVAVVNEAGRVSCINPGAPTPKAWALSPWILTPRFDLPRAWTPDGTPPEGKWMYAQHIAEYNGMKDVYYFDGEPTHRQWESNWEEVKK</sequence>
<gene>
    <name evidence="1" type="ORF">GWO63_010150</name>
</gene>
<evidence type="ECO:0000313" key="2">
    <source>
        <dbReference type="Proteomes" id="UP001518680"/>
    </source>
</evidence>
<reference evidence="1 2" key="1">
    <citation type="submission" date="2021-01" db="EMBL/GenBank/DDBJ databases">
        <title>Complete genome sequences of Corynebacterium macginleyi strains isolated from infectious keratitis.</title>
        <authorList>
            <person name="Sagerfors S."/>
            <person name="Poehlein A."/>
            <person name="Soderquist B."/>
            <person name="Bruggemann H."/>
        </authorList>
    </citation>
    <scope>NUCLEOTIDE SEQUENCE [LARGE SCALE GENOMIC DNA]</scope>
    <source>
        <strain evidence="1 2">12T220</strain>
    </source>
</reference>
<dbReference type="Proteomes" id="UP001518680">
    <property type="component" value="Unassembled WGS sequence"/>
</dbReference>
<proteinExistence type="predicted"/>
<protein>
    <recommendedName>
        <fullName evidence="3">DUF551 domain-containing protein</fullName>
    </recommendedName>
</protein>
<evidence type="ECO:0008006" key="3">
    <source>
        <dbReference type="Google" id="ProtNLM"/>
    </source>
</evidence>
<evidence type="ECO:0000313" key="1">
    <source>
        <dbReference type="EMBL" id="MBM0244589.1"/>
    </source>
</evidence>